<evidence type="ECO:0000313" key="2">
    <source>
        <dbReference type="EMBL" id="QEE15666.1"/>
    </source>
</evidence>
<dbReference type="KEGG" id="psyt:DSAG12_01493"/>
<sequence length="220" mass="25305">MEPYGSTDTQAALDGLRDLTQMGWIVIPLLALVFYIYVTEIKKARKSGNWDVIVCGLTLFGMDFFNETWNGWVAWLTQDQAFWTTPGPTALRVMVGWNVEIIFMFLISGLIYGKTISEDKNEKIFGINNRWFWGLGYAIFCVVIEIFLNIGGLLTWTYPFWNRSFAGVWLIFLFGYFHFYVACILVLKIKSMKKRLIAIGCIYGVAIIMNVIAGILGWYY</sequence>
<keyword evidence="1" id="KW-0812">Transmembrane</keyword>
<evidence type="ECO:0008006" key="4">
    <source>
        <dbReference type="Google" id="ProtNLM"/>
    </source>
</evidence>
<reference evidence="2 3" key="1">
    <citation type="journal article" date="2020" name="Nature">
        <title>Isolation of an archaeon at the prokaryote-eukaryote interface.</title>
        <authorList>
            <person name="Imachi H."/>
            <person name="Nobu M.K."/>
            <person name="Nakahara N."/>
            <person name="Morono Y."/>
            <person name="Ogawara M."/>
            <person name="Takaki Y."/>
            <person name="Takano Y."/>
            <person name="Uematsu K."/>
            <person name="Ikuta T."/>
            <person name="Ito M."/>
            <person name="Matsui Y."/>
            <person name="Miyazaki M."/>
            <person name="Murata K."/>
            <person name="Saito Y."/>
            <person name="Sakai S."/>
            <person name="Song C."/>
            <person name="Tasumi E."/>
            <person name="Yamanaka Y."/>
            <person name="Yamaguchi T."/>
            <person name="Kamagata Y."/>
            <person name="Tamaki H."/>
            <person name="Takai K."/>
        </authorList>
    </citation>
    <scope>NUCLEOTIDE SEQUENCE [LARGE SCALE GENOMIC DNA]</scope>
    <source>
        <strain evidence="2 3">MK-D1</strain>
    </source>
</reference>
<evidence type="ECO:0000256" key="1">
    <source>
        <dbReference type="SAM" id="Phobius"/>
    </source>
</evidence>
<feature type="transmembrane region" description="Helical" evidence="1">
    <location>
        <begin position="50"/>
        <end position="69"/>
    </location>
</feature>
<keyword evidence="1" id="KW-1133">Transmembrane helix</keyword>
<dbReference type="Proteomes" id="UP000321408">
    <property type="component" value="Chromosome"/>
</dbReference>
<keyword evidence="3" id="KW-1185">Reference proteome</keyword>
<protein>
    <recommendedName>
        <fullName evidence="4">Carotenoid biosynthesis protein</fullName>
    </recommendedName>
</protein>
<dbReference type="OrthoDB" id="384017at2157"/>
<keyword evidence="1" id="KW-0472">Membrane</keyword>
<proteinExistence type="predicted"/>
<dbReference type="GeneID" id="41329487"/>
<gene>
    <name evidence="2" type="ORF">DSAG12_01493</name>
</gene>
<dbReference type="RefSeq" id="WP_147662568.1">
    <property type="nucleotide sequence ID" value="NZ_CP042905.2"/>
</dbReference>
<feature type="transmembrane region" description="Helical" evidence="1">
    <location>
        <begin position="132"/>
        <end position="154"/>
    </location>
</feature>
<feature type="transmembrane region" description="Helical" evidence="1">
    <location>
        <begin position="166"/>
        <end position="187"/>
    </location>
</feature>
<feature type="transmembrane region" description="Helical" evidence="1">
    <location>
        <begin position="89"/>
        <end position="112"/>
    </location>
</feature>
<dbReference type="EMBL" id="CP042905">
    <property type="protein sequence ID" value="QEE15666.1"/>
    <property type="molecule type" value="Genomic_DNA"/>
</dbReference>
<name>A0A5B9DAN8_9ARCH</name>
<evidence type="ECO:0000313" key="3">
    <source>
        <dbReference type="Proteomes" id="UP000321408"/>
    </source>
</evidence>
<accession>A0A5B9DAN8</accession>
<feature type="transmembrane region" description="Helical" evidence="1">
    <location>
        <begin position="196"/>
        <end position="219"/>
    </location>
</feature>
<organism evidence="2 3">
    <name type="scientific">Promethearchaeum syntrophicum</name>
    <dbReference type="NCBI Taxonomy" id="2594042"/>
    <lineage>
        <taxon>Archaea</taxon>
        <taxon>Promethearchaeati</taxon>
        <taxon>Promethearchaeota</taxon>
        <taxon>Promethearchaeia</taxon>
        <taxon>Promethearchaeales</taxon>
        <taxon>Promethearchaeaceae</taxon>
        <taxon>Promethearchaeum</taxon>
    </lineage>
</organism>
<dbReference type="AlphaFoldDB" id="A0A5B9DAN8"/>
<feature type="transmembrane region" description="Helical" evidence="1">
    <location>
        <begin position="20"/>
        <end position="38"/>
    </location>
</feature>
<reference evidence="2 3" key="2">
    <citation type="journal article" date="2024" name="Int. J. Syst. Evol. Microbiol.">
        <title>Promethearchaeum syntrophicum gen. nov., sp. nov., an anaerobic, obligately syntrophic archaeon, the first isolate of the lineage 'Asgard' archaea, and proposal of the new archaeal phylum Promethearchaeota phyl. nov. and kingdom Promethearchaeati regn. nov.</title>
        <authorList>
            <person name="Imachi H."/>
            <person name="Nobu M.K."/>
            <person name="Kato S."/>
            <person name="Takaki Y."/>
            <person name="Miyazaki M."/>
            <person name="Miyata M."/>
            <person name="Ogawara M."/>
            <person name="Saito Y."/>
            <person name="Sakai S."/>
            <person name="Tahara Y.O."/>
            <person name="Takano Y."/>
            <person name="Tasumi E."/>
            <person name="Uematsu K."/>
            <person name="Yoshimura T."/>
            <person name="Itoh T."/>
            <person name="Ohkuma M."/>
            <person name="Takai K."/>
        </authorList>
    </citation>
    <scope>NUCLEOTIDE SEQUENCE [LARGE SCALE GENOMIC DNA]</scope>
    <source>
        <strain evidence="2 3">MK-D1</strain>
    </source>
</reference>